<sequence>MERLHVPGGGDERVRLTGFLQQQRVNVHRKCDGLSDELAHKHLLAATSPLMSVAGVVSHLRWVEHWWFEHILLDEPERAPWSDEDIDAEFRVDDVPLARLLDDYTRQCARTDEIIASLPLDHPAAHVPQAPVGRATAGWMLGHMATETARHVGHLDIMRELMDGRTGH</sequence>
<dbReference type="InterPro" id="IPR034660">
    <property type="entry name" value="DinB/YfiT-like"/>
</dbReference>
<dbReference type="RefSeq" id="WP_117356949.1">
    <property type="nucleotide sequence ID" value="NZ_QURH01000165.1"/>
</dbReference>
<dbReference type="Proteomes" id="UP000261811">
    <property type="component" value="Unassembled WGS sequence"/>
</dbReference>
<dbReference type="InterPro" id="IPR007061">
    <property type="entry name" value="MST-like"/>
</dbReference>
<name>A0A372JPW0_9ACTN</name>
<dbReference type="SUPFAM" id="SSF109854">
    <property type="entry name" value="DinB/YfiT-like putative metalloenzymes"/>
    <property type="match status" value="1"/>
</dbReference>
<dbReference type="Gene3D" id="1.20.120.450">
    <property type="entry name" value="dinb family like domain"/>
    <property type="match status" value="1"/>
</dbReference>
<keyword evidence="2" id="KW-1185">Reference proteome</keyword>
<evidence type="ECO:0000313" key="2">
    <source>
        <dbReference type="Proteomes" id="UP000261811"/>
    </source>
</evidence>
<protein>
    <submittedName>
        <fullName evidence="1">DinB family protein</fullName>
    </submittedName>
</protein>
<comment type="caution">
    <text evidence="1">The sequence shown here is derived from an EMBL/GenBank/DDBJ whole genome shotgun (WGS) entry which is preliminary data.</text>
</comment>
<organism evidence="1 2">
    <name type="scientific">Actinomadura logoneensis</name>
    <dbReference type="NCBI Taxonomy" id="2293572"/>
    <lineage>
        <taxon>Bacteria</taxon>
        <taxon>Bacillati</taxon>
        <taxon>Actinomycetota</taxon>
        <taxon>Actinomycetes</taxon>
        <taxon>Streptosporangiales</taxon>
        <taxon>Thermomonosporaceae</taxon>
        <taxon>Actinomadura</taxon>
    </lineage>
</organism>
<accession>A0A372JPW0</accession>
<dbReference type="Pfam" id="PF04978">
    <property type="entry name" value="MST"/>
    <property type="match status" value="1"/>
</dbReference>
<dbReference type="EMBL" id="QURH01000165">
    <property type="protein sequence ID" value="RFU42047.1"/>
    <property type="molecule type" value="Genomic_DNA"/>
</dbReference>
<proteinExistence type="predicted"/>
<dbReference type="AlphaFoldDB" id="A0A372JPW0"/>
<gene>
    <name evidence="1" type="ORF">DZF91_08605</name>
</gene>
<dbReference type="OrthoDB" id="4548523at2"/>
<evidence type="ECO:0000313" key="1">
    <source>
        <dbReference type="EMBL" id="RFU42047.1"/>
    </source>
</evidence>
<reference evidence="1 2" key="1">
    <citation type="submission" date="2018-08" db="EMBL/GenBank/DDBJ databases">
        <title>Actinomadura jelena sp. nov., a novel Actinomycete isolated from soil in Chad.</title>
        <authorList>
            <person name="Shi L."/>
        </authorList>
    </citation>
    <scope>NUCLEOTIDE SEQUENCE [LARGE SCALE GENOMIC DNA]</scope>
    <source>
        <strain evidence="1 2">NEAU-G17</strain>
    </source>
</reference>